<comment type="similarity">
    <text evidence="1 2">Belongs to the DSS1/SEM1 family.</text>
</comment>
<reference evidence="5" key="1">
    <citation type="submission" date="2022-11" db="UniProtKB">
        <authorList>
            <consortium name="WormBaseParasite"/>
        </authorList>
    </citation>
    <scope>IDENTIFICATION</scope>
</reference>
<dbReference type="WBParaSite" id="nRc.2.0.1.t47375-RA">
    <property type="protein sequence ID" value="nRc.2.0.1.t47375-RA"/>
    <property type="gene ID" value="nRc.2.0.1.g47375"/>
</dbReference>
<evidence type="ECO:0000313" key="5">
    <source>
        <dbReference type="WBParaSite" id="nRc.2.0.1.t47375-RA"/>
    </source>
</evidence>
<keyword evidence="4" id="KW-1185">Reference proteome</keyword>
<sequence>MASTTINQEKNKTDVGDTLETEKKVDVASLEEDDEFEEFPVENWASKEKDDEEDVNVWEDNWDDDTVEDDFSVQLRAELKSMVSS</sequence>
<protein>
    <recommendedName>
        <fullName evidence="2">26S proteasome complex subunit dss-1</fullName>
    </recommendedName>
</protein>
<dbReference type="AlphaFoldDB" id="A0A915L8D0"/>
<dbReference type="InterPro" id="IPR007834">
    <property type="entry name" value="DSS1_SEM1"/>
</dbReference>
<feature type="region of interest" description="Disordered" evidence="3">
    <location>
        <begin position="1"/>
        <end position="21"/>
    </location>
</feature>
<organism evidence="4 5">
    <name type="scientific">Romanomermis culicivorax</name>
    <name type="common">Nematode worm</name>
    <dbReference type="NCBI Taxonomy" id="13658"/>
    <lineage>
        <taxon>Eukaryota</taxon>
        <taxon>Metazoa</taxon>
        <taxon>Ecdysozoa</taxon>
        <taxon>Nematoda</taxon>
        <taxon>Enoplea</taxon>
        <taxon>Dorylaimia</taxon>
        <taxon>Mermithida</taxon>
        <taxon>Mermithoidea</taxon>
        <taxon>Mermithidae</taxon>
        <taxon>Romanomermis</taxon>
    </lineage>
</organism>
<dbReference type="GO" id="GO:0005634">
    <property type="term" value="C:nucleus"/>
    <property type="evidence" value="ECO:0007669"/>
    <property type="project" value="UniProtKB-SubCell"/>
</dbReference>
<name>A0A915L8D0_ROMCU</name>
<keyword evidence="2" id="KW-0539">Nucleus</keyword>
<dbReference type="Pfam" id="PF05160">
    <property type="entry name" value="DSS1_SEM1"/>
    <property type="match status" value="1"/>
</dbReference>
<dbReference type="SMART" id="SM01385">
    <property type="entry name" value="DSS1_SEM1"/>
    <property type="match status" value="1"/>
</dbReference>
<dbReference type="GO" id="GO:0000724">
    <property type="term" value="P:double-strand break repair via homologous recombination"/>
    <property type="evidence" value="ECO:0007669"/>
    <property type="project" value="TreeGrafter"/>
</dbReference>
<dbReference type="PANTHER" id="PTHR16771:SF0">
    <property type="entry name" value="26S PROTEASOME COMPLEX SUBUNIT SEM1"/>
    <property type="match status" value="1"/>
</dbReference>
<dbReference type="Proteomes" id="UP000887565">
    <property type="component" value="Unplaced"/>
</dbReference>
<evidence type="ECO:0000256" key="2">
    <source>
        <dbReference type="RuleBase" id="RU369057"/>
    </source>
</evidence>
<comment type="function">
    <text evidence="2">Component of the 26S proteasome, a multiprotein complex involved in the ATP-dependent degradation of ubiquitinated proteins.</text>
</comment>
<comment type="subcellular location">
    <subcellularLocation>
        <location evidence="2">Nucleus</location>
    </subcellularLocation>
</comment>
<feature type="compositionally biased region" description="Basic and acidic residues" evidence="3">
    <location>
        <begin position="9"/>
        <end position="21"/>
    </location>
</feature>
<proteinExistence type="inferred from homology"/>
<dbReference type="OMA" id="MVMVVKP"/>
<evidence type="ECO:0000313" key="4">
    <source>
        <dbReference type="Proteomes" id="UP000887565"/>
    </source>
</evidence>
<keyword evidence="2" id="KW-0647">Proteasome</keyword>
<dbReference type="CDD" id="cd13768">
    <property type="entry name" value="DSS1_Sem1"/>
    <property type="match status" value="1"/>
</dbReference>
<dbReference type="PANTHER" id="PTHR16771">
    <property type="entry name" value="26 PROTEASOME COMPLEX SUBUNIT DSS1"/>
    <property type="match status" value="1"/>
</dbReference>
<dbReference type="GO" id="GO:0043248">
    <property type="term" value="P:proteasome assembly"/>
    <property type="evidence" value="ECO:0007669"/>
    <property type="project" value="UniProtKB-UniRule"/>
</dbReference>
<evidence type="ECO:0000256" key="3">
    <source>
        <dbReference type="SAM" id="MobiDB-lite"/>
    </source>
</evidence>
<dbReference type="GO" id="GO:0006406">
    <property type="term" value="P:mRNA export from nucleus"/>
    <property type="evidence" value="ECO:0007669"/>
    <property type="project" value="UniProtKB-UniRule"/>
</dbReference>
<evidence type="ECO:0000256" key="1">
    <source>
        <dbReference type="ARBA" id="ARBA00034491"/>
    </source>
</evidence>
<dbReference type="GO" id="GO:0008541">
    <property type="term" value="C:proteasome regulatory particle, lid subcomplex"/>
    <property type="evidence" value="ECO:0007669"/>
    <property type="project" value="UniProtKB-UniRule"/>
</dbReference>
<accession>A0A915L8D0</accession>